<evidence type="ECO:0000313" key="4">
    <source>
        <dbReference type="Proteomes" id="UP000197468"/>
    </source>
</evidence>
<evidence type="ECO:0000313" key="3">
    <source>
        <dbReference type="EMBL" id="OWQ92125.1"/>
    </source>
</evidence>
<proteinExistence type="predicted"/>
<dbReference type="Pfam" id="PF01345">
    <property type="entry name" value="DUF11"/>
    <property type="match status" value="1"/>
</dbReference>
<dbReference type="NCBIfam" id="TIGR01451">
    <property type="entry name" value="B_ant_repeat"/>
    <property type="match status" value="1"/>
</dbReference>
<name>A0A246JHS6_9BURK</name>
<feature type="domain" description="DUF11" evidence="2">
    <location>
        <begin position="318"/>
        <end position="435"/>
    </location>
</feature>
<keyword evidence="1" id="KW-0732">Signal</keyword>
<dbReference type="EMBL" id="NIOF01000002">
    <property type="protein sequence ID" value="OWQ92125.1"/>
    <property type="molecule type" value="Genomic_DNA"/>
</dbReference>
<dbReference type="Gene3D" id="2.60.40.10">
    <property type="entry name" value="Immunoglobulins"/>
    <property type="match status" value="2"/>
</dbReference>
<evidence type="ECO:0000256" key="1">
    <source>
        <dbReference type="SAM" id="SignalP"/>
    </source>
</evidence>
<keyword evidence="4" id="KW-1185">Reference proteome</keyword>
<dbReference type="InterPro" id="IPR013783">
    <property type="entry name" value="Ig-like_fold"/>
</dbReference>
<dbReference type="SUPFAM" id="SSF56935">
    <property type="entry name" value="Porins"/>
    <property type="match status" value="1"/>
</dbReference>
<accession>A0A246JHS6</accession>
<reference evidence="3 4" key="1">
    <citation type="journal article" date="2008" name="Int. J. Syst. Evol. Microbiol.">
        <title>Description of Roseateles aquatilis sp. nov. and Roseateles terrae sp. nov., in the class Betaproteobacteria, and emended description of the genus Roseateles.</title>
        <authorList>
            <person name="Gomila M."/>
            <person name="Bowien B."/>
            <person name="Falsen E."/>
            <person name="Moore E.R."/>
            <person name="Lalucat J."/>
        </authorList>
    </citation>
    <scope>NUCLEOTIDE SEQUENCE [LARGE SCALE GENOMIC DNA]</scope>
    <source>
        <strain evidence="3 4">CCUG 48205</strain>
    </source>
</reference>
<organism evidence="3 4">
    <name type="scientific">Roseateles aquatilis</name>
    <dbReference type="NCBI Taxonomy" id="431061"/>
    <lineage>
        <taxon>Bacteria</taxon>
        <taxon>Pseudomonadati</taxon>
        <taxon>Pseudomonadota</taxon>
        <taxon>Betaproteobacteria</taxon>
        <taxon>Burkholderiales</taxon>
        <taxon>Sphaerotilaceae</taxon>
        <taxon>Roseateles</taxon>
    </lineage>
</organism>
<comment type="caution">
    <text evidence="3">The sequence shown here is derived from an EMBL/GenBank/DDBJ whole genome shotgun (WGS) entry which is preliminary data.</text>
</comment>
<dbReference type="RefSeq" id="WP_088384048.1">
    <property type="nucleotide sequence ID" value="NZ_NIOF01000002.1"/>
</dbReference>
<sequence>MSPTPHRLPTRLCALLVLLLGLLGLSPARADEVMLEILAQARLSYTDPVTGITVTTMSNRVEAMTPEAVPTLGFFSSDTANTRMWMSSPGKLMFPRLRASACNVDPLVRETLSVTMHSVQAQQTKQFTAIETAPNTGMFELKDDVIARLWTPNNPPNADALDVLPGDMVEASAPDCTGQTMRASLRIEARAFVFDAGSGRPLAGELVQLIDVSGNSNGGNPGGPAVVFQADGVTPMSGSLVTDADGGYVFPFLVAGDYRLVVRPVDGYGFPAAQVANGAARNFTYATVPASFGAVFTVGAQTNAVIVNVPLDPLPRGLSVQKTASRTVAEVAETLEYVVTVKNVGQQALTAVRLQDRLPLGFRYVPGTSRLDGKAVADPTGSAGPRLEWPLIDSLPAAVAHTLRYRVRIGTGAMQGDGINRAQAFAQAPETITSNLATAKVKVEAGVFSDRAIVMGTVYADCDANGVKDADEPGIPGVRLWMEDGTSVVTDGAGRYSLYGLSPRTHVLKLDPVTLPAGATPLAISHRHAGDGRSRFVDLTPGELQRADFALGGCSPALRDEVRLRVATAGQQGDEITGTLRTALSPTATAIASDVRALPASGRLGDAPTSGGLGGFGGAAGITGSIGSPGLAGSLGSAASFGSMAMGSMGSMGPFGSMGSTSAMGSRQSIGAMSAADMPITAPSASANLAAPPVDAAVAALAAAATSRAAVITPTPIAVTPGTEAPAPVPAAAVAPAPAPAPTAASASASASASAPAPAPASSISSKSSSAAVLVATSPVAPAAEAATSNAMSDNGPLPHFIGLRDGQVLPSPAPPVKLAGHLGTTLTLSVNGEPVGDAKIGERTRSIDDQTETRTYLGLPLRPGENRLTLTEHDAFGQLRATREATVLLAGALARIVIVAPESVEAGATAAVRLRFEDERGLPVTSRLPVTLAGPGRWGVDDLDPRLPDVQGFVEGGTVELAWKAPDVPGDALLRVAVDGVRAETRVAVAAALRPLIAVGVIDAVVNLRRVRGNGTSSGDDGFDDQLRAFAGDKKGADGRGAVFVKGEVYQDTLLTLVYDSDKDGNQRLFRDIQPDAFYPVYGDSSARSFDAQSTGRLYARIDRKQSWLLYGDYTTQSDDPIRQLGTYQRSLNGLKHHLQIGGLSANAFAARDSTRQNIVELRGDGTSGPYALGVGLVPNSEKVELLVRDRNQPALIISTTPKDRFTDYDLEPLTGRLLFRAPVPSVDADLNPISIRVTYEVEQGGPSFWVAGVDAQWQATESVQVGGSLVKDWNPLAPMRMGSANAKVALGERTALVAEVARIDRDASAVDGTAAHAGNAERFALTHDGQDLKARVHAARSDVGFDNRSALINSGRAEGGAQASYRVDERTRLTGEALYTADVASGARRLGVLVGVERSLESGAKVELGVRHVKDLNDHPGATTDDQGNSLGIQGGTTTSVRGKFSTPVPGLPQASVFIEGEQDVRDSDKHLLAVGGDYQVAGRGRVYLRHELVSSLTGPYSLDPTVRHNTTVLGVDAGTTVVGGEGRVFSEYRGREAFSGRETEAAIGLRNQWLVRPGLRLNASLERVQALRGGTGENQSSAATAGVEYTADPRWKGTARLEVREGAGSTGLLSTLGLAYKLDDQWTLLGKNVLAGTLAHGNRQPDRWQERLQLGAAYRGADNRLNALGRYEYKDERGTLGDVDSRRAHIVSVHAERQVGQGVAVTGRYAAKLVEEAFGGMRQRTTAQLASMRVTRDLGERWDVGASASVMGDARLRSRQTSLGAEVGYRAKDNLWISVGYNVRGFKDRDLSADNATARGVYLRLRFKFDETLFSRLNS</sequence>
<dbReference type="Proteomes" id="UP000197468">
    <property type="component" value="Unassembled WGS sequence"/>
</dbReference>
<feature type="signal peptide" evidence="1">
    <location>
        <begin position="1"/>
        <end position="30"/>
    </location>
</feature>
<gene>
    <name evidence="3" type="ORF">CDN99_07165</name>
</gene>
<dbReference type="OrthoDB" id="9773411at2"/>
<dbReference type="SUPFAM" id="SSF49478">
    <property type="entry name" value="Cna protein B-type domain"/>
    <property type="match status" value="1"/>
</dbReference>
<dbReference type="InterPro" id="IPR001434">
    <property type="entry name" value="OmcB-like_DUF11"/>
</dbReference>
<dbReference type="SUPFAM" id="SSF117074">
    <property type="entry name" value="Hypothetical protein PA1324"/>
    <property type="match status" value="1"/>
</dbReference>
<evidence type="ECO:0000259" key="2">
    <source>
        <dbReference type="Pfam" id="PF01345"/>
    </source>
</evidence>
<dbReference type="InterPro" id="IPR047589">
    <property type="entry name" value="DUF11_rpt"/>
</dbReference>
<protein>
    <recommendedName>
        <fullName evidence="2">DUF11 domain-containing protein</fullName>
    </recommendedName>
</protein>
<feature type="chain" id="PRO_5012422117" description="DUF11 domain-containing protein" evidence="1">
    <location>
        <begin position="31"/>
        <end position="1822"/>
    </location>
</feature>